<reference evidence="4 5" key="1">
    <citation type="submission" date="2019-12" db="EMBL/GenBank/DDBJ databases">
        <title>Snethiella sp. nov. sp. isolated from sea sand.</title>
        <authorList>
            <person name="Kim J."/>
            <person name="Jeong S.E."/>
            <person name="Jung H.S."/>
            <person name="Jeon C.O."/>
        </authorList>
    </citation>
    <scope>NUCLEOTIDE SEQUENCE [LARGE SCALE GENOMIC DNA]</scope>
    <source>
        <strain evidence="4 5">DP05</strain>
    </source>
</reference>
<evidence type="ECO:0000313" key="4">
    <source>
        <dbReference type="EMBL" id="MZR30139.1"/>
    </source>
</evidence>
<dbReference type="NCBIfam" id="TIGR00254">
    <property type="entry name" value="GGDEF"/>
    <property type="match status" value="1"/>
</dbReference>
<evidence type="ECO:0000259" key="2">
    <source>
        <dbReference type="PROSITE" id="PS50883"/>
    </source>
</evidence>
<dbReference type="SUPFAM" id="SSF141868">
    <property type="entry name" value="EAL domain-like"/>
    <property type="match status" value="1"/>
</dbReference>
<comment type="caution">
    <text evidence="4">The sequence shown here is derived from an EMBL/GenBank/DDBJ whole genome shotgun (WGS) entry which is preliminary data.</text>
</comment>
<gene>
    <name evidence="4" type="ORF">GQE98_05755</name>
</gene>
<dbReference type="CDD" id="cd01949">
    <property type="entry name" value="GGDEF"/>
    <property type="match status" value="1"/>
</dbReference>
<evidence type="ECO:0000256" key="1">
    <source>
        <dbReference type="SAM" id="MobiDB-lite"/>
    </source>
</evidence>
<dbReference type="FunFam" id="3.20.20.450:FF:000001">
    <property type="entry name" value="Cyclic di-GMP phosphodiesterase yahA"/>
    <property type="match status" value="1"/>
</dbReference>
<dbReference type="Gene3D" id="3.20.20.450">
    <property type="entry name" value="EAL domain"/>
    <property type="match status" value="1"/>
</dbReference>
<accession>A0A6L8W5X6</accession>
<dbReference type="PROSITE" id="PS50887">
    <property type="entry name" value="GGDEF"/>
    <property type="match status" value="1"/>
</dbReference>
<evidence type="ECO:0000259" key="3">
    <source>
        <dbReference type="PROSITE" id="PS50887"/>
    </source>
</evidence>
<sequence length="594" mass="65856">MNTRGLASKQLSGHSPAGIHRSAAPDNHVLKLNYSKLQLLILEPDDYILNFCDEINIPVAAHEAIYSDSVAKDIAAGVYNCIIIDGTRGSNEYKEILTEVSNKPPFLPVIVIDGSLNFLRAGASENIASNDLTAERLETALFNADRLCKLNNRTAILEMELSAFIEEDPLTALPGRSKFRVRMAKAIEKAHSAKKSVSLIILDLNSFKELNESRGHDFGDEVLKTVAKRLFKFAPYNSIVGRLGDDEFALLAVDQDSSPEASDIAARLMHEIRKPYIIKGQKTDVSATIGLAQLDDHDTADGLLHKSISALYSAKRDKTHFTVYTHQDDLERRQQLRLAQDLPDAVKNNQLVLNYQPIVRISDQQVIGVEALVRWQHPKQGLIFPDSFIPLAEGSGSIDALTEWVLEQTIIQGSSWLAQGTRLSVSVNISALILHNPAFPDMVAKKLEKTGFPAGLLKLEITESAIISDVSRATEIVTRLHEMGVRLSIDDFGTGYTSLAYLRKLPFDEIKIDKSFVLNMTQVADDEVIVRTLLDLAKSLGLSVVAEGVEDARTWKVLEALDCDVAQGYFMSRPIDLEAFNSWIITQPWKDELK</sequence>
<dbReference type="Pfam" id="PF00990">
    <property type="entry name" value="GGDEF"/>
    <property type="match status" value="1"/>
</dbReference>
<keyword evidence="5" id="KW-1185">Reference proteome</keyword>
<name>A0A6L8W5X6_9PROT</name>
<dbReference type="PANTHER" id="PTHR44757">
    <property type="entry name" value="DIGUANYLATE CYCLASE DGCP"/>
    <property type="match status" value="1"/>
</dbReference>
<feature type="compositionally biased region" description="Polar residues" evidence="1">
    <location>
        <begin position="1"/>
        <end position="13"/>
    </location>
</feature>
<feature type="region of interest" description="Disordered" evidence="1">
    <location>
        <begin position="1"/>
        <end position="20"/>
    </location>
</feature>
<dbReference type="Gene3D" id="3.30.70.270">
    <property type="match status" value="1"/>
</dbReference>
<feature type="domain" description="GGDEF" evidence="3">
    <location>
        <begin position="195"/>
        <end position="327"/>
    </location>
</feature>
<dbReference type="AlphaFoldDB" id="A0A6L8W5X6"/>
<dbReference type="InterPro" id="IPR043128">
    <property type="entry name" value="Rev_trsase/Diguanyl_cyclase"/>
</dbReference>
<dbReference type="SMART" id="SM00267">
    <property type="entry name" value="GGDEF"/>
    <property type="match status" value="1"/>
</dbReference>
<dbReference type="Pfam" id="PF00563">
    <property type="entry name" value="EAL"/>
    <property type="match status" value="1"/>
</dbReference>
<organism evidence="4 5">
    <name type="scientific">Sneathiella litorea</name>
    <dbReference type="NCBI Taxonomy" id="2606216"/>
    <lineage>
        <taxon>Bacteria</taxon>
        <taxon>Pseudomonadati</taxon>
        <taxon>Pseudomonadota</taxon>
        <taxon>Alphaproteobacteria</taxon>
        <taxon>Sneathiellales</taxon>
        <taxon>Sneathiellaceae</taxon>
        <taxon>Sneathiella</taxon>
    </lineage>
</organism>
<proteinExistence type="predicted"/>
<dbReference type="SMART" id="SM00052">
    <property type="entry name" value="EAL"/>
    <property type="match status" value="1"/>
</dbReference>
<feature type="domain" description="EAL" evidence="2">
    <location>
        <begin position="335"/>
        <end position="588"/>
    </location>
</feature>
<evidence type="ECO:0000313" key="5">
    <source>
        <dbReference type="Proteomes" id="UP000476030"/>
    </source>
</evidence>
<dbReference type="CDD" id="cd01948">
    <property type="entry name" value="EAL"/>
    <property type="match status" value="1"/>
</dbReference>
<dbReference type="RefSeq" id="WP_161314665.1">
    <property type="nucleotide sequence ID" value="NZ_WTUW01000001.1"/>
</dbReference>
<dbReference type="InterPro" id="IPR035919">
    <property type="entry name" value="EAL_sf"/>
</dbReference>
<dbReference type="PANTHER" id="PTHR44757:SF2">
    <property type="entry name" value="BIOFILM ARCHITECTURE MAINTENANCE PROTEIN MBAA"/>
    <property type="match status" value="1"/>
</dbReference>
<dbReference type="PROSITE" id="PS50883">
    <property type="entry name" value="EAL"/>
    <property type="match status" value="1"/>
</dbReference>
<dbReference type="InterPro" id="IPR052155">
    <property type="entry name" value="Biofilm_reg_signaling"/>
</dbReference>
<dbReference type="Proteomes" id="UP000476030">
    <property type="component" value="Unassembled WGS sequence"/>
</dbReference>
<dbReference type="InterPro" id="IPR000160">
    <property type="entry name" value="GGDEF_dom"/>
</dbReference>
<dbReference type="EMBL" id="WTUW01000001">
    <property type="protein sequence ID" value="MZR30139.1"/>
    <property type="molecule type" value="Genomic_DNA"/>
</dbReference>
<protein>
    <submittedName>
        <fullName evidence="4">EAL domain-containing protein</fullName>
    </submittedName>
</protein>
<dbReference type="InterPro" id="IPR001633">
    <property type="entry name" value="EAL_dom"/>
</dbReference>
<dbReference type="InterPro" id="IPR029787">
    <property type="entry name" value="Nucleotide_cyclase"/>
</dbReference>
<dbReference type="SUPFAM" id="SSF55073">
    <property type="entry name" value="Nucleotide cyclase"/>
    <property type="match status" value="1"/>
</dbReference>